<dbReference type="EMBL" id="JBFRCH010000001">
    <property type="protein sequence ID" value="MEX3930383.1"/>
    <property type="molecule type" value="Genomic_DNA"/>
</dbReference>
<organism evidence="1 2">
    <name type="scientific">Paraburkholderia phymatum</name>
    <dbReference type="NCBI Taxonomy" id="148447"/>
    <lineage>
        <taxon>Bacteria</taxon>
        <taxon>Pseudomonadati</taxon>
        <taxon>Pseudomonadota</taxon>
        <taxon>Betaproteobacteria</taxon>
        <taxon>Burkholderiales</taxon>
        <taxon>Burkholderiaceae</taxon>
        <taxon>Paraburkholderia</taxon>
    </lineage>
</organism>
<reference evidence="1" key="1">
    <citation type="submission" date="2024-07" db="EMBL/GenBank/DDBJ databases">
        <title>A survey of Mimosa microsymbionts across Brazilian biomes reveals a high diversity of Paraburkholderia nodulating endemic species, but also that Cupriavidus is common as a symbiont of widespread species.</title>
        <authorList>
            <person name="Rouws L."/>
            <person name="Barauna A."/>
            <person name="Beukes C."/>
            <person name="Rouws J.R.C."/>
            <person name="De Faria S.M."/>
            <person name="Gross E."/>
            <person name="Bueno Dos Reis Junior F."/>
            <person name="Simon M.F."/>
            <person name="Maluk M."/>
            <person name="Odee D.W."/>
            <person name="Kenicer G."/>
            <person name="Young J.P.W."/>
            <person name="Reis V.M."/>
            <person name="Zilli J."/>
            <person name="James E.K."/>
        </authorList>
    </citation>
    <scope>NUCLEOTIDE SEQUENCE</scope>
    <source>
        <strain evidence="1">EG181B</strain>
    </source>
</reference>
<accession>A0ACC6TSP8</accession>
<gene>
    <name evidence="1" type="ORF">AB4Y32_00970</name>
</gene>
<evidence type="ECO:0000313" key="2">
    <source>
        <dbReference type="Proteomes" id="UP001558850"/>
    </source>
</evidence>
<protein>
    <submittedName>
        <fullName evidence="1">Uncharacterized protein</fullName>
    </submittedName>
</protein>
<comment type="caution">
    <text evidence="1">The sequence shown here is derived from an EMBL/GenBank/DDBJ whole genome shotgun (WGS) entry which is preliminary data.</text>
</comment>
<evidence type="ECO:0000313" key="1">
    <source>
        <dbReference type="EMBL" id="MEX3930383.1"/>
    </source>
</evidence>
<keyword evidence="2" id="KW-1185">Reference proteome</keyword>
<dbReference type="Proteomes" id="UP001558850">
    <property type="component" value="Unassembled WGS sequence"/>
</dbReference>
<proteinExistence type="predicted"/>
<name>A0ACC6TSP8_9BURK</name>
<sequence>MKRAFAGSVPKEFSSPQANEDALALSDDGQRFALSDGASDSFNSKLWANLLANKFLDDPGLNAEWVGAALADYAAAHDLASMSWSKQAAFERGSFATLLGGEYFPEHRAVELLGVGDSVALLFEADELVCAWPLDDPERFQDRPSLLSTVARHNDFVAHGDFRTKHVKIIQLAELRTPRLLCVTDALGEWALRSLRDKDSGIFDLLSLQSEEQLAELVLRERAAKRMRIDDSTLLALSFECEERDGLPVS</sequence>